<name>A0ACB0J9Z4_TRIPR</name>
<comment type="caution">
    <text evidence="1">The sequence shown here is derived from an EMBL/GenBank/DDBJ whole genome shotgun (WGS) entry which is preliminary data.</text>
</comment>
<accession>A0ACB0J9Z4</accession>
<evidence type="ECO:0000313" key="1">
    <source>
        <dbReference type="EMBL" id="CAJ2641197.1"/>
    </source>
</evidence>
<organism evidence="1 2">
    <name type="scientific">Trifolium pratense</name>
    <name type="common">Red clover</name>
    <dbReference type="NCBI Taxonomy" id="57577"/>
    <lineage>
        <taxon>Eukaryota</taxon>
        <taxon>Viridiplantae</taxon>
        <taxon>Streptophyta</taxon>
        <taxon>Embryophyta</taxon>
        <taxon>Tracheophyta</taxon>
        <taxon>Spermatophyta</taxon>
        <taxon>Magnoliopsida</taxon>
        <taxon>eudicotyledons</taxon>
        <taxon>Gunneridae</taxon>
        <taxon>Pentapetalae</taxon>
        <taxon>rosids</taxon>
        <taxon>fabids</taxon>
        <taxon>Fabales</taxon>
        <taxon>Fabaceae</taxon>
        <taxon>Papilionoideae</taxon>
        <taxon>50 kb inversion clade</taxon>
        <taxon>NPAAA clade</taxon>
        <taxon>Hologalegina</taxon>
        <taxon>IRL clade</taxon>
        <taxon>Trifolieae</taxon>
        <taxon>Trifolium</taxon>
    </lineage>
</organism>
<gene>
    <name evidence="1" type="ORF">MILVUS5_LOCUS10898</name>
</gene>
<dbReference type="EMBL" id="CASHSV030000024">
    <property type="protein sequence ID" value="CAJ2641197.1"/>
    <property type="molecule type" value="Genomic_DNA"/>
</dbReference>
<proteinExistence type="predicted"/>
<dbReference type="Proteomes" id="UP001177021">
    <property type="component" value="Unassembled WGS sequence"/>
</dbReference>
<keyword evidence="2" id="KW-1185">Reference proteome</keyword>
<reference evidence="1" key="1">
    <citation type="submission" date="2023-10" db="EMBL/GenBank/DDBJ databases">
        <authorList>
            <person name="Rodriguez Cubillos JULIANA M."/>
            <person name="De Vega J."/>
        </authorList>
    </citation>
    <scope>NUCLEOTIDE SEQUENCE</scope>
</reference>
<protein>
    <submittedName>
        <fullName evidence="1">Uncharacterized protein</fullName>
    </submittedName>
</protein>
<sequence length="154" mass="15770">MDGDSGAGGESTGDSDGEVEESVGVGEGGDEVASGGDAVGEVADDDFGDDEGGVAPEEDDDLGGVAEDFGDDDFGEVADDDFGDDADPDPEGAGEDFGEAVGEVDGASPKAVVASKEIRKKTVTMLEDIVDDFDLNFFSAIAILRRKKQKRNIV</sequence>
<evidence type="ECO:0000313" key="2">
    <source>
        <dbReference type="Proteomes" id="UP001177021"/>
    </source>
</evidence>